<proteinExistence type="predicted"/>
<dbReference type="AlphaFoldDB" id="A0A3D9G1X3"/>
<sequence length="41" mass="4866">MENTTTMIMMTITTAEDNIAKYLIINTKEYQKFDTLFFMHA</sequence>
<evidence type="ECO:0000313" key="2">
    <source>
        <dbReference type="Proteomes" id="UP000257004"/>
    </source>
</evidence>
<protein>
    <submittedName>
        <fullName evidence="1">Uncharacterized protein</fullName>
    </submittedName>
</protein>
<reference evidence="1 2" key="1">
    <citation type="submission" date="2018-07" db="EMBL/GenBank/DDBJ databases">
        <title>Genomic Encyclopedia of Archaeal and Bacterial Type Strains, Phase II (KMG-II): from individual species to whole genera.</title>
        <authorList>
            <person name="Goeker M."/>
        </authorList>
    </citation>
    <scope>NUCLEOTIDE SEQUENCE [LARGE SCALE GENOMIC DNA]</scope>
    <source>
        <strain evidence="1 2">DSM 25795</strain>
    </source>
</reference>
<organism evidence="1 2">
    <name type="scientific">Flavobacterium cutihirudinis</name>
    <dbReference type="NCBI Taxonomy" id="1265740"/>
    <lineage>
        <taxon>Bacteria</taxon>
        <taxon>Pseudomonadati</taxon>
        <taxon>Bacteroidota</taxon>
        <taxon>Flavobacteriia</taxon>
        <taxon>Flavobacteriales</taxon>
        <taxon>Flavobacteriaceae</taxon>
        <taxon>Flavobacterium</taxon>
    </lineage>
</organism>
<evidence type="ECO:0000313" key="1">
    <source>
        <dbReference type="EMBL" id="RED27218.1"/>
    </source>
</evidence>
<gene>
    <name evidence="1" type="ORF">BD847_1154</name>
</gene>
<name>A0A3D9G1X3_9FLAO</name>
<keyword evidence="2" id="KW-1185">Reference proteome</keyword>
<comment type="caution">
    <text evidence="1">The sequence shown here is derived from an EMBL/GenBank/DDBJ whole genome shotgun (WGS) entry which is preliminary data.</text>
</comment>
<dbReference type="Proteomes" id="UP000257004">
    <property type="component" value="Unassembled WGS sequence"/>
</dbReference>
<dbReference type="EMBL" id="QRDQ01000007">
    <property type="protein sequence ID" value="RED27218.1"/>
    <property type="molecule type" value="Genomic_DNA"/>
</dbReference>
<accession>A0A3D9G1X3</accession>